<evidence type="ECO:0000313" key="3">
    <source>
        <dbReference type="Proteomes" id="UP000001285"/>
    </source>
</evidence>
<proteinExistence type="predicted"/>
<evidence type="ECO:0000313" key="2">
    <source>
        <dbReference type="EMBL" id="AEN98748.1"/>
    </source>
</evidence>
<sequence>MDKVFLISQISLIQSIFMIAALIMEIPSGIISDIISEKTCINYR</sequence>
<protein>
    <submittedName>
        <fullName evidence="2">Uncharacterized protein</fullName>
    </submittedName>
</protein>
<dbReference type="KEGG" id="lsn:LSA_02910"/>
<dbReference type="STRING" id="714313.LSA_02910"/>
<reference evidence="2 3" key="1">
    <citation type="journal article" date="2011" name="Microb. Cell Fact.">
        <title>Genomic analysis reveals Lactobacillus sanfranciscensis as stable element in traditional sourdoughs.</title>
        <authorList>
            <person name="Vogel R.F."/>
            <person name="Pavlovic M."/>
            <person name="Ehrmann M.A."/>
            <person name="Wiezer A."/>
            <person name="Liesegang H."/>
            <person name="Offschanka S."/>
            <person name="Voget S."/>
            <person name="Angelov A."/>
            <person name="Bocker G."/>
            <person name="Liebl W."/>
        </authorList>
    </citation>
    <scope>NUCLEOTIDE SEQUENCE [LARGE SCALE GENOMIC DNA]</scope>
    <source>
        <strain evidence="2 3">TMW 1.1304</strain>
    </source>
</reference>
<dbReference type="HOGENOM" id="CLU_3218003_0_0_9"/>
<keyword evidence="1" id="KW-0812">Transmembrane</keyword>
<keyword evidence="3" id="KW-1185">Reference proteome</keyword>
<evidence type="ECO:0000256" key="1">
    <source>
        <dbReference type="SAM" id="Phobius"/>
    </source>
</evidence>
<keyword evidence="1" id="KW-1133">Transmembrane helix</keyword>
<dbReference type="AlphaFoldDB" id="G2KTD2"/>
<gene>
    <name evidence="2" type="ordered locus">LSA_02910</name>
</gene>
<keyword evidence="1" id="KW-0472">Membrane</keyword>
<accession>G2KTD2</accession>
<dbReference type="EMBL" id="CP002461">
    <property type="protein sequence ID" value="AEN98748.1"/>
    <property type="molecule type" value="Genomic_DNA"/>
</dbReference>
<dbReference type="Proteomes" id="UP000001285">
    <property type="component" value="Chromosome"/>
</dbReference>
<name>G2KTD2_FRUST</name>
<organism evidence="2 3">
    <name type="scientific">Fructilactobacillus sanfranciscensis (strain TMW 1.1304)</name>
    <name type="common">Lactobacillus sanfranciscensis</name>
    <dbReference type="NCBI Taxonomy" id="714313"/>
    <lineage>
        <taxon>Bacteria</taxon>
        <taxon>Bacillati</taxon>
        <taxon>Bacillota</taxon>
        <taxon>Bacilli</taxon>
        <taxon>Lactobacillales</taxon>
        <taxon>Lactobacillaceae</taxon>
        <taxon>Fructilactobacillus</taxon>
    </lineage>
</organism>
<feature type="transmembrane region" description="Helical" evidence="1">
    <location>
        <begin position="6"/>
        <end position="24"/>
    </location>
</feature>